<accession>A0A8H3LE16</accession>
<sequence length="142" mass="16894">MSSFVLMLNMYDEYGACNTTRKCDENFGNVDELLSRESRSKNAHDHRLGMKKRKKKNNKEIDNKKSINSVNYIIIILRYVIPIKVQTKLDHLIPLYDMRSLIDLHIRSTCTIHYTTLYDLSCQHIQIKFYSNLIMSFYNFLF</sequence>
<evidence type="ECO:0000256" key="1">
    <source>
        <dbReference type="SAM" id="MobiDB-lite"/>
    </source>
</evidence>
<evidence type="ECO:0000313" key="2">
    <source>
        <dbReference type="EMBL" id="GES83804.1"/>
    </source>
</evidence>
<reference evidence="2" key="1">
    <citation type="submission" date="2019-10" db="EMBL/GenBank/DDBJ databases">
        <title>Conservation and host-specific expression of non-tandemly repeated heterogenous ribosome RNA gene in arbuscular mycorrhizal fungi.</title>
        <authorList>
            <person name="Maeda T."/>
            <person name="Kobayashi Y."/>
            <person name="Nakagawa T."/>
            <person name="Ezawa T."/>
            <person name="Yamaguchi K."/>
            <person name="Bino T."/>
            <person name="Nishimoto Y."/>
            <person name="Shigenobu S."/>
            <person name="Kawaguchi M."/>
        </authorList>
    </citation>
    <scope>NUCLEOTIDE SEQUENCE</scope>
    <source>
        <strain evidence="2">HR1</strain>
    </source>
</reference>
<feature type="region of interest" description="Disordered" evidence="1">
    <location>
        <begin position="37"/>
        <end position="60"/>
    </location>
</feature>
<evidence type="ECO:0000313" key="3">
    <source>
        <dbReference type="Proteomes" id="UP000615446"/>
    </source>
</evidence>
<proteinExistence type="predicted"/>
<feature type="compositionally biased region" description="Basic and acidic residues" evidence="1">
    <location>
        <begin position="37"/>
        <end position="48"/>
    </location>
</feature>
<gene>
    <name evidence="2" type="ORF">RCL2_001095600</name>
</gene>
<dbReference type="EMBL" id="BLAL01000074">
    <property type="protein sequence ID" value="GES83804.1"/>
    <property type="molecule type" value="Genomic_DNA"/>
</dbReference>
<organism evidence="2 3">
    <name type="scientific">Rhizophagus clarus</name>
    <dbReference type="NCBI Taxonomy" id="94130"/>
    <lineage>
        <taxon>Eukaryota</taxon>
        <taxon>Fungi</taxon>
        <taxon>Fungi incertae sedis</taxon>
        <taxon>Mucoromycota</taxon>
        <taxon>Glomeromycotina</taxon>
        <taxon>Glomeromycetes</taxon>
        <taxon>Glomerales</taxon>
        <taxon>Glomeraceae</taxon>
        <taxon>Rhizophagus</taxon>
    </lineage>
</organism>
<dbReference type="Proteomes" id="UP000615446">
    <property type="component" value="Unassembled WGS sequence"/>
</dbReference>
<comment type="caution">
    <text evidence="2">The sequence shown here is derived from an EMBL/GenBank/DDBJ whole genome shotgun (WGS) entry which is preliminary data.</text>
</comment>
<name>A0A8H3LE16_9GLOM</name>
<dbReference type="AlphaFoldDB" id="A0A8H3LE16"/>
<protein>
    <submittedName>
        <fullName evidence="2">Uncharacterized protein</fullName>
    </submittedName>
</protein>